<reference evidence="1" key="1">
    <citation type="submission" date="2018-02" db="EMBL/GenBank/DDBJ databases">
        <title>Rhizophora mucronata_Transcriptome.</title>
        <authorList>
            <person name="Meera S.P."/>
            <person name="Sreeshan A."/>
            <person name="Augustine A."/>
        </authorList>
    </citation>
    <scope>NUCLEOTIDE SEQUENCE</scope>
    <source>
        <tissue evidence="1">Leaf</tissue>
    </source>
</reference>
<sequence>MLVMMKLMEMVMVKHWFMKSHLSHCFHCQLTLENKFIVGLNWVIKR</sequence>
<dbReference type="AlphaFoldDB" id="A0A2P2Q6C7"/>
<evidence type="ECO:0000313" key="1">
    <source>
        <dbReference type="EMBL" id="MBX62526.1"/>
    </source>
</evidence>
<proteinExistence type="predicted"/>
<protein>
    <submittedName>
        <fullName evidence="1">Uncharacterized protein</fullName>
    </submittedName>
</protein>
<organism evidence="1">
    <name type="scientific">Rhizophora mucronata</name>
    <name type="common">Asiatic mangrove</name>
    <dbReference type="NCBI Taxonomy" id="61149"/>
    <lineage>
        <taxon>Eukaryota</taxon>
        <taxon>Viridiplantae</taxon>
        <taxon>Streptophyta</taxon>
        <taxon>Embryophyta</taxon>
        <taxon>Tracheophyta</taxon>
        <taxon>Spermatophyta</taxon>
        <taxon>Magnoliopsida</taxon>
        <taxon>eudicotyledons</taxon>
        <taxon>Gunneridae</taxon>
        <taxon>Pentapetalae</taxon>
        <taxon>rosids</taxon>
        <taxon>fabids</taxon>
        <taxon>Malpighiales</taxon>
        <taxon>Rhizophoraceae</taxon>
        <taxon>Rhizophora</taxon>
    </lineage>
</organism>
<name>A0A2P2Q6C7_RHIMU</name>
<accession>A0A2P2Q6C7</accession>
<dbReference type="EMBL" id="GGEC01082042">
    <property type="protein sequence ID" value="MBX62526.1"/>
    <property type="molecule type" value="Transcribed_RNA"/>
</dbReference>